<name>A0A9J5WSL0_SOLCO</name>
<reference evidence="1 2" key="1">
    <citation type="submission" date="2020-09" db="EMBL/GenBank/DDBJ databases">
        <title>De no assembly of potato wild relative species, Solanum commersonii.</title>
        <authorList>
            <person name="Cho K."/>
        </authorList>
    </citation>
    <scope>NUCLEOTIDE SEQUENCE [LARGE SCALE GENOMIC DNA]</scope>
    <source>
        <strain evidence="1">LZ3.2</strain>
        <tissue evidence="1">Leaf</tissue>
    </source>
</reference>
<dbReference type="EMBL" id="JACXVP010000010">
    <property type="protein sequence ID" value="KAG5578883.1"/>
    <property type="molecule type" value="Genomic_DNA"/>
</dbReference>
<organism evidence="1 2">
    <name type="scientific">Solanum commersonii</name>
    <name type="common">Commerson's wild potato</name>
    <name type="synonym">Commerson's nightshade</name>
    <dbReference type="NCBI Taxonomy" id="4109"/>
    <lineage>
        <taxon>Eukaryota</taxon>
        <taxon>Viridiplantae</taxon>
        <taxon>Streptophyta</taxon>
        <taxon>Embryophyta</taxon>
        <taxon>Tracheophyta</taxon>
        <taxon>Spermatophyta</taxon>
        <taxon>Magnoliopsida</taxon>
        <taxon>eudicotyledons</taxon>
        <taxon>Gunneridae</taxon>
        <taxon>Pentapetalae</taxon>
        <taxon>asterids</taxon>
        <taxon>lamiids</taxon>
        <taxon>Solanales</taxon>
        <taxon>Solanaceae</taxon>
        <taxon>Solanoideae</taxon>
        <taxon>Solaneae</taxon>
        <taxon>Solanum</taxon>
    </lineage>
</organism>
<dbReference type="Proteomes" id="UP000824120">
    <property type="component" value="Chromosome 10"/>
</dbReference>
<gene>
    <name evidence="1" type="ORF">H5410_049510</name>
</gene>
<comment type="caution">
    <text evidence="1">The sequence shown here is derived from an EMBL/GenBank/DDBJ whole genome shotgun (WGS) entry which is preliminary data.</text>
</comment>
<protein>
    <submittedName>
        <fullName evidence="1">Uncharacterized protein</fullName>
    </submittedName>
</protein>
<keyword evidence="2" id="KW-1185">Reference proteome</keyword>
<evidence type="ECO:0000313" key="1">
    <source>
        <dbReference type="EMBL" id="KAG5578883.1"/>
    </source>
</evidence>
<sequence>MMSVIEGIERDTITKHKNHNIGLWLPHGNLSSQSHIDSSIHQDKPILIIKIPQNLIVLSISHNHKHKSEEFADMASACASSTIAAVAFSSPRQVLFNFHITDHRRN</sequence>
<accession>A0A9J5WSL0</accession>
<proteinExistence type="predicted"/>
<dbReference type="AlphaFoldDB" id="A0A9J5WSL0"/>
<evidence type="ECO:0000313" key="2">
    <source>
        <dbReference type="Proteomes" id="UP000824120"/>
    </source>
</evidence>